<dbReference type="EMBL" id="CP139781">
    <property type="protein sequence ID" value="WRQ87950.1"/>
    <property type="molecule type" value="Genomic_DNA"/>
</dbReference>
<organism evidence="3 4">
    <name type="scientific">Actomonas aquatica</name>
    <dbReference type="NCBI Taxonomy" id="2866162"/>
    <lineage>
        <taxon>Bacteria</taxon>
        <taxon>Pseudomonadati</taxon>
        <taxon>Verrucomicrobiota</taxon>
        <taxon>Opitutia</taxon>
        <taxon>Opitutales</taxon>
        <taxon>Opitutaceae</taxon>
        <taxon>Actomonas</taxon>
    </lineage>
</organism>
<dbReference type="RefSeq" id="WP_221029014.1">
    <property type="nucleotide sequence ID" value="NZ_CP139781.1"/>
</dbReference>
<feature type="transmembrane region" description="Helical" evidence="1">
    <location>
        <begin position="425"/>
        <end position="445"/>
    </location>
</feature>
<feature type="transmembrane region" description="Helical" evidence="1">
    <location>
        <begin position="66"/>
        <end position="83"/>
    </location>
</feature>
<feature type="transmembrane region" description="Helical" evidence="1">
    <location>
        <begin position="457"/>
        <end position="475"/>
    </location>
</feature>
<feature type="transmembrane region" description="Helical" evidence="1">
    <location>
        <begin position="393"/>
        <end position="413"/>
    </location>
</feature>
<gene>
    <name evidence="3" type="ORF">K1X11_000920</name>
</gene>
<reference evidence="3 4" key="1">
    <citation type="submission" date="2021-08" db="EMBL/GenBank/DDBJ databases">
        <authorList>
            <person name="Zhang D."/>
            <person name="Zhang A."/>
            <person name="Wang L."/>
        </authorList>
    </citation>
    <scope>NUCLEOTIDE SEQUENCE [LARGE SCALE GENOMIC DNA]</scope>
    <source>
        <strain evidence="3 4">WL0086</strain>
    </source>
</reference>
<keyword evidence="1" id="KW-0812">Transmembrane</keyword>
<dbReference type="Pfam" id="PF07399">
    <property type="entry name" value="Na_H_antiport_3"/>
    <property type="match status" value="1"/>
</dbReference>
<feature type="signal peptide" evidence="2">
    <location>
        <begin position="1"/>
        <end position="26"/>
    </location>
</feature>
<feature type="transmembrane region" description="Helical" evidence="1">
    <location>
        <begin position="294"/>
        <end position="314"/>
    </location>
</feature>
<feature type="transmembrane region" description="Helical" evidence="1">
    <location>
        <begin position="129"/>
        <end position="153"/>
    </location>
</feature>
<feature type="transmembrane region" description="Helical" evidence="1">
    <location>
        <begin position="251"/>
        <end position="274"/>
    </location>
</feature>
<evidence type="ECO:0000313" key="3">
    <source>
        <dbReference type="EMBL" id="WRQ87950.1"/>
    </source>
</evidence>
<keyword evidence="4" id="KW-1185">Reference proteome</keyword>
<keyword evidence="1" id="KW-0472">Membrane</keyword>
<proteinExistence type="predicted"/>
<protein>
    <submittedName>
        <fullName evidence="3">Na+/H+ antiporter</fullName>
    </submittedName>
</protein>
<evidence type="ECO:0000256" key="2">
    <source>
        <dbReference type="SAM" id="SignalP"/>
    </source>
</evidence>
<dbReference type="InterPro" id="IPR009978">
    <property type="entry name" value="Na_H_antiport_3"/>
</dbReference>
<accession>A0ABZ1C9A7</accession>
<evidence type="ECO:0000256" key="1">
    <source>
        <dbReference type="SAM" id="Phobius"/>
    </source>
</evidence>
<evidence type="ECO:0000313" key="4">
    <source>
        <dbReference type="Proteomes" id="UP000738431"/>
    </source>
</evidence>
<sequence>MPARSSLTRLFLLALLLTGLASAAFAAGGGGHGEEVNFPLPLESYGDHGSGSILDTLKGRIAAEPFNLVATVIFFLAIVHTFLTAKFRHWAHEVEHEHAEKLKARRASEPDTDYDEDGRPDEVSFKGQILHFLGEVEAVFGIWVLVLVSALAIDKGWGTVVDYIDYGVNYTEPMFVVVIMAMASSRPVLRFARICLSAIASIGKRSIGAWWLSILIVGPVLGSFITEPAAMTIAALLLARQFYDLKPSPKFAYATIGLLFVNISVGGTFTHFAAPPVLMVAGPWEWNMPYMFTHFGWKALIGIIIATAVYYVIFKKEFKIMEERAKQEQSQSSKSRDGEPVPAWITFVQLMFMAWTVFVAHHPAFFIGGFLFFLAFAQATAHHQAKIDLKPPLLVGFFLAGLVTHGGLQGWWIEPVLKSLGEVPLFTGATVLTAFNDNAAITYLATLVPGFTEELKYAVVAGAVTGGGLTVIANAPNPAGQSILQRYFPSGVSPLGLLAGALFPTLVMSACFLLFGTL</sequence>
<name>A0ABZ1C9A7_9BACT</name>
<reference evidence="3 4" key="2">
    <citation type="submission" date="2023-12" db="EMBL/GenBank/DDBJ databases">
        <title>Description of an unclassified Opitutus bacterium of Verrucomicrobiota.</title>
        <authorList>
            <person name="Zhang D.-F."/>
        </authorList>
    </citation>
    <scope>NUCLEOTIDE SEQUENCE [LARGE SCALE GENOMIC DNA]</scope>
    <source>
        <strain evidence="3 4">WL0086</strain>
    </source>
</reference>
<keyword evidence="2" id="KW-0732">Signal</keyword>
<keyword evidence="1" id="KW-1133">Transmembrane helix</keyword>
<dbReference type="Proteomes" id="UP000738431">
    <property type="component" value="Chromosome"/>
</dbReference>
<feature type="transmembrane region" description="Helical" evidence="1">
    <location>
        <begin position="210"/>
        <end position="239"/>
    </location>
</feature>
<feature type="transmembrane region" description="Helical" evidence="1">
    <location>
        <begin position="495"/>
        <end position="515"/>
    </location>
</feature>
<feature type="chain" id="PRO_5047038881" evidence="2">
    <location>
        <begin position="27"/>
        <end position="518"/>
    </location>
</feature>